<reference evidence="2 3" key="1">
    <citation type="journal article" date="2024" name="G3 (Bethesda)">
        <title>Genome assembly of Hibiscus sabdariffa L. provides insights into metabolisms of medicinal natural products.</title>
        <authorList>
            <person name="Kim T."/>
        </authorList>
    </citation>
    <scope>NUCLEOTIDE SEQUENCE [LARGE SCALE GENOMIC DNA]</scope>
    <source>
        <strain evidence="2">TK-2024</strain>
        <tissue evidence="2">Old leaves</tissue>
    </source>
</reference>
<dbReference type="PANTHER" id="PTHR12702">
    <property type="entry name" value="SEC15"/>
    <property type="match status" value="1"/>
</dbReference>
<dbReference type="Proteomes" id="UP001396334">
    <property type="component" value="Unassembled WGS sequence"/>
</dbReference>
<gene>
    <name evidence="2" type="ORF">V6N11_053057</name>
</gene>
<keyword evidence="3" id="KW-1185">Reference proteome</keyword>
<comment type="caution">
    <text evidence="2">The sequence shown here is derived from an EMBL/GenBank/DDBJ whole genome shotgun (WGS) entry which is preliminary data.</text>
</comment>
<name>A0ABR2UC42_9ROSI</name>
<evidence type="ECO:0000313" key="2">
    <source>
        <dbReference type="EMBL" id="KAK9047207.1"/>
    </source>
</evidence>
<accession>A0ABR2UC42</accession>
<evidence type="ECO:0000259" key="1">
    <source>
        <dbReference type="Pfam" id="PF20651"/>
    </source>
</evidence>
<evidence type="ECO:0000313" key="3">
    <source>
        <dbReference type="Proteomes" id="UP001396334"/>
    </source>
</evidence>
<organism evidence="2 3">
    <name type="scientific">Hibiscus sabdariffa</name>
    <name type="common">roselle</name>
    <dbReference type="NCBI Taxonomy" id="183260"/>
    <lineage>
        <taxon>Eukaryota</taxon>
        <taxon>Viridiplantae</taxon>
        <taxon>Streptophyta</taxon>
        <taxon>Embryophyta</taxon>
        <taxon>Tracheophyta</taxon>
        <taxon>Spermatophyta</taxon>
        <taxon>Magnoliopsida</taxon>
        <taxon>eudicotyledons</taxon>
        <taxon>Gunneridae</taxon>
        <taxon>Pentapetalae</taxon>
        <taxon>rosids</taxon>
        <taxon>malvids</taxon>
        <taxon>Malvales</taxon>
        <taxon>Malvaceae</taxon>
        <taxon>Malvoideae</taxon>
        <taxon>Hibiscus</taxon>
    </lineage>
</organism>
<protein>
    <recommendedName>
        <fullName evidence="1">Exocyst complex component EXOC6/Sec15 N-terminal domain-containing protein</fullName>
    </recommendedName>
</protein>
<dbReference type="InterPro" id="IPR048359">
    <property type="entry name" value="EXOC6_Sec15_N"/>
</dbReference>
<dbReference type="Pfam" id="PF20651">
    <property type="entry name" value="EXOC6_Sec15_N"/>
    <property type="match status" value="1"/>
</dbReference>
<sequence length="184" mass="21307">MHGVHCSRNWHQTITDLTFICLVSRDLFRNIFRFPDSWNIWICSVCLFYLNNGFKTTQEVKRRTVIDNGETGEDLVLATLFGSGDDHNLGPLVRHAFEVGRLKLLVQQLKHLTEKKEVEIENFCKTHYEEFISAVDELRGVLVDVEELKSDLASDNFRWQEVGVLCCSNLKSFLNLIPSRKECD</sequence>
<feature type="domain" description="Exocyst complex component EXOC6/Sec15 N-terminal" evidence="1">
    <location>
        <begin position="108"/>
        <end position="176"/>
    </location>
</feature>
<dbReference type="PANTHER" id="PTHR12702:SF0">
    <property type="entry name" value="EXOCYST COMPLEX COMPONENT 6"/>
    <property type="match status" value="1"/>
</dbReference>
<dbReference type="EMBL" id="JBBPBN010000001">
    <property type="protein sequence ID" value="KAK9047207.1"/>
    <property type="molecule type" value="Genomic_DNA"/>
</dbReference>
<dbReference type="InterPro" id="IPR007225">
    <property type="entry name" value="EXOC6/Sec15"/>
</dbReference>
<proteinExistence type="predicted"/>